<dbReference type="PRINTS" id="PR00368">
    <property type="entry name" value="FADPNR"/>
</dbReference>
<dbReference type="Proteomes" id="UP000254508">
    <property type="component" value="Chromosome"/>
</dbReference>
<evidence type="ECO:0000256" key="2">
    <source>
        <dbReference type="ARBA" id="ARBA00022630"/>
    </source>
</evidence>
<sequence length="304" mass="32650">MEIDDCIIVGAGPAGLTAAIYLARYHLDIRLFDCGTSRASWIPTSHNHAGFPDGINGNELLERMREQAAKYGALREPRRVSDLERDGEYFTVHCDEEEYRARTVLLATGVVNNRPEGIDEQLHDEAMARGLIRYCPVCDGYEVTDRRVAVIGTGDHGTAEAQFLRTYTKDLTLISPGGDHDVSERCSAMLDAAGIARVAGPCGGFAIENGRLACDTADGRMAFDSIYPALGSVVRSGLAMKCGAKVSDGDCILVDDHLETSVPGLFAAGDVVLGLDQISHAMGQAGVAATTIRNHLSEKAPLRR</sequence>
<dbReference type="Gene3D" id="3.50.50.60">
    <property type="entry name" value="FAD/NAD(P)-binding domain"/>
    <property type="match status" value="2"/>
</dbReference>
<protein>
    <recommendedName>
        <fullName evidence="1">Thioredoxin reductase</fullName>
    </recommendedName>
</protein>
<keyword evidence="6" id="KW-1185">Reference proteome</keyword>
<evidence type="ECO:0000313" key="6">
    <source>
        <dbReference type="Proteomes" id="UP000254508"/>
    </source>
</evidence>
<gene>
    <name evidence="5" type="ORF">DVR09_11040</name>
</gene>
<evidence type="ECO:0000256" key="1">
    <source>
        <dbReference type="ARBA" id="ARBA00018719"/>
    </source>
</evidence>
<dbReference type="PANTHER" id="PTHR48105">
    <property type="entry name" value="THIOREDOXIN REDUCTASE 1-RELATED-RELATED"/>
    <property type="match status" value="1"/>
</dbReference>
<dbReference type="InterPro" id="IPR036188">
    <property type="entry name" value="FAD/NAD-bd_sf"/>
</dbReference>
<dbReference type="GO" id="GO:0016491">
    <property type="term" value="F:oxidoreductase activity"/>
    <property type="evidence" value="ECO:0007669"/>
    <property type="project" value="UniProtKB-KW"/>
</dbReference>
<dbReference type="AlphaFoldDB" id="A0A345YFU2"/>
<keyword evidence="3" id="KW-0560">Oxidoreductase</keyword>
<dbReference type="SUPFAM" id="SSF51905">
    <property type="entry name" value="FAD/NAD(P)-binding domain"/>
    <property type="match status" value="2"/>
</dbReference>
<organism evidence="5 6">
    <name type="scientific">Erythrobacter aureus</name>
    <dbReference type="NCBI Taxonomy" id="2182384"/>
    <lineage>
        <taxon>Bacteria</taxon>
        <taxon>Pseudomonadati</taxon>
        <taxon>Pseudomonadota</taxon>
        <taxon>Alphaproteobacteria</taxon>
        <taxon>Sphingomonadales</taxon>
        <taxon>Erythrobacteraceae</taxon>
        <taxon>Erythrobacter/Porphyrobacter group</taxon>
        <taxon>Erythrobacter</taxon>
    </lineage>
</organism>
<evidence type="ECO:0000256" key="3">
    <source>
        <dbReference type="ARBA" id="ARBA00023002"/>
    </source>
</evidence>
<dbReference type="OrthoDB" id="9786503at2"/>
<dbReference type="RefSeq" id="WP_115416973.1">
    <property type="nucleotide sequence ID" value="NZ_CP031357.1"/>
</dbReference>
<name>A0A345YFU2_9SPHN</name>
<keyword evidence="2" id="KW-0285">Flavoprotein</keyword>
<dbReference type="PRINTS" id="PR00469">
    <property type="entry name" value="PNDRDTASEII"/>
</dbReference>
<dbReference type="InterPro" id="IPR023753">
    <property type="entry name" value="FAD/NAD-binding_dom"/>
</dbReference>
<dbReference type="InterPro" id="IPR050097">
    <property type="entry name" value="Ferredoxin-NADP_redctase_2"/>
</dbReference>
<dbReference type="EMBL" id="CP031357">
    <property type="protein sequence ID" value="AXK42794.1"/>
    <property type="molecule type" value="Genomic_DNA"/>
</dbReference>
<evidence type="ECO:0000259" key="4">
    <source>
        <dbReference type="Pfam" id="PF07992"/>
    </source>
</evidence>
<dbReference type="Pfam" id="PF07992">
    <property type="entry name" value="Pyr_redox_2"/>
    <property type="match status" value="1"/>
</dbReference>
<dbReference type="KEGG" id="err:DVR09_11040"/>
<accession>A0A345YFU2</accession>
<proteinExistence type="predicted"/>
<feature type="domain" description="FAD/NAD(P)-binding" evidence="4">
    <location>
        <begin position="5"/>
        <end position="285"/>
    </location>
</feature>
<reference evidence="6" key="1">
    <citation type="submission" date="2018-07" db="EMBL/GenBank/DDBJ databases">
        <title>Genome sequence of Erythrobacter strain YH-07, an antagonistic bacterium isolated from Yellow Sea.</title>
        <authorList>
            <person name="Tang T."/>
            <person name="Liu Q."/>
            <person name="Sun X."/>
        </authorList>
    </citation>
    <scope>NUCLEOTIDE SEQUENCE [LARGE SCALE GENOMIC DNA]</scope>
    <source>
        <strain evidence="6">YH-07</strain>
    </source>
</reference>
<evidence type="ECO:0000313" key="5">
    <source>
        <dbReference type="EMBL" id="AXK42794.1"/>
    </source>
</evidence>